<evidence type="ECO:0000313" key="1">
    <source>
        <dbReference type="EMBL" id="EGF98305.1"/>
    </source>
</evidence>
<dbReference type="Proteomes" id="UP000001072">
    <property type="component" value="Unassembled WGS sequence"/>
</dbReference>
<dbReference type="HOGENOM" id="CLU_3069215_0_0_1"/>
<dbReference type="EMBL" id="GL883179">
    <property type="protein sequence ID" value="EGF98305.1"/>
    <property type="molecule type" value="Genomic_DNA"/>
</dbReference>
<dbReference type="VEuPathDB" id="FungiDB:MELLADRAFT_96034"/>
<proteinExistence type="predicted"/>
<protein>
    <submittedName>
        <fullName evidence="1">Uncharacterized protein</fullName>
    </submittedName>
</protein>
<reference evidence="2" key="1">
    <citation type="journal article" date="2011" name="Proc. Natl. Acad. Sci. U.S.A.">
        <title>Obligate biotrophy features unraveled by the genomic analysis of rust fungi.</title>
        <authorList>
            <person name="Duplessis S."/>
            <person name="Cuomo C.A."/>
            <person name="Lin Y.-C."/>
            <person name="Aerts A."/>
            <person name="Tisserant E."/>
            <person name="Veneault-Fourrey C."/>
            <person name="Joly D.L."/>
            <person name="Hacquard S."/>
            <person name="Amselem J."/>
            <person name="Cantarel B.L."/>
            <person name="Chiu R."/>
            <person name="Coutinho P.M."/>
            <person name="Feau N."/>
            <person name="Field M."/>
            <person name="Frey P."/>
            <person name="Gelhaye E."/>
            <person name="Goldberg J."/>
            <person name="Grabherr M.G."/>
            <person name="Kodira C.D."/>
            <person name="Kohler A."/>
            <person name="Kuees U."/>
            <person name="Lindquist E.A."/>
            <person name="Lucas S.M."/>
            <person name="Mago R."/>
            <person name="Mauceli E."/>
            <person name="Morin E."/>
            <person name="Murat C."/>
            <person name="Pangilinan J.L."/>
            <person name="Park R."/>
            <person name="Pearson M."/>
            <person name="Quesneville H."/>
            <person name="Rouhier N."/>
            <person name="Sakthikumar S."/>
            <person name="Salamov A.A."/>
            <person name="Schmutz J."/>
            <person name="Selles B."/>
            <person name="Shapiro H."/>
            <person name="Tanguay P."/>
            <person name="Tuskan G.A."/>
            <person name="Henrissat B."/>
            <person name="Van de Peer Y."/>
            <person name="Rouze P."/>
            <person name="Ellis J.G."/>
            <person name="Dodds P.N."/>
            <person name="Schein J.E."/>
            <person name="Zhong S."/>
            <person name="Hamelin R.C."/>
            <person name="Grigoriev I.V."/>
            <person name="Szabo L.J."/>
            <person name="Martin F."/>
        </authorList>
    </citation>
    <scope>NUCLEOTIDE SEQUENCE [LARGE SCALE GENOMIC DNA]</scope>
    <source>
        <strain evidence="2">98AG31 / pathotype 3-4-7</strain>
    </source>
</reference>
<dbReference type="AlphaFoldDB" id="F4SAN4"/>
<sequence length="53" mass="5910">MHISTKSSDSQTLEPFRQDDYITQEWPCQNEIIDLGGTLPNQEGTGLVVSSEN</sequence>
<evidence type="ECO:0000313" key="2">
    <source>
        <dbReference type="Proteomes" id="UP000001072"/>
    </source>
</evidence>
<dbReference type="GeneID" id="18937450"/>
<gene>
    <name evidence="1" type="ORF">MELLADRAFT_96034</name>
</gene>
<name>F4SAN4_MELLP</name>
<dbReference type="KEGG" id="mlr:MELLADRAFT_96034"/>
<dbReference type="RefSeq" id="XP_007418429.1">
    <property type="nucleotide sequence ID" value="XM_007418367.1"/>
</dbReference>
<accession>F4SAN4</accession>
<keyword evidence="2" id="KW-1185">Reference proteome</keyword>
<dbReference type="InParanoid" id="F4SAN4"/>
<organism evidence="2">
    <name type="scientific">Melampsora larici-populina (strain 98AG31 / pathotype 3-4-7)</name>
    <name type="common">Poplar leaf rust fungus</name>
    <dbReference type="NCBI Taxonomy" id="747676"/>
    <lineage>
        <taxon>Eukaryota</taxon>
        <taxon>Fungi</taxon>
        <taxon>Dikarya</taxon>
        <taxon>Basidiomycota</taxon>
        <taxon>Pucciniomycotina</taxon>
        <taxon>Pucciniomycetes</taxon>
        <taxon>Pucciniales</taxon>
        <taxon>Melampsoraceae</taxon>
        <taxon>Melampsora</taxon>
    </lineage>
</organism>